<reference evidence="11" key="1">
    <citation type="submission" date="2025-08" db="UniProtKB">
        <authorList>
            <consortium name="RefSeq"/>
        </authorList>
    </citation>
    <scope>IDENTIFICATION</scope>
    <source>
        <tissue evidence="11">Sperm</tissue>
    </source>
</reference>
<dbReference type="GeneID" id="116940832"/>
<keyword evidence="8 9" id="KW-0546">Nucleotide metabolism</keyword>
<dbReference type="InterPro" id="IPR036412">
    <property type="entry name" value="HAD-like_sf"/>
</dbReference>
<evidence type="ECO:0000256" key="4">
    <source>
        <dbReference type="ARBA" id="ARBA00022723"/>
    </source>
</evidence>
<sequence length="314" mass="35687">MKTPKTPWPAMMPAFADQKVHMKDPARVQQIVDCLISGGPKKLQVITDFDMTLTRFSNNGKRCSTCHNAIESCNLMTEEIKKQMAALKSKFYPIEINPNLSAEEKIPFMVNWWSKSHDLMVDMQIRKEQLAKVVQESDIQLRDGHTRFFEALHQLDVSVFIFSAGVGDILEHVLNNAGAMRPNVHIVSNYMDFNEEGVLQGFKGELIHTYNKNEGARSNAGYFERQRDCTNVILMGDSMGDVRMADGVPHVENKLTIGFLNDKVEESLEKYMDLYDVVLVRDETLDLVNSILEELQKRTQADWAGEKSDTPIVV</sequence>
<dbReference type="GO" id="GO:0008253">
    <property type="term" value="F:5'-nucleotidase activity"/>
    <property type="evidence" value="ECO:0007669"/>
    <property type="project" value="UniProtKB-EC"/>
</dbReference>
<dbReference type="NCBIfam" id="TIGR01544">
    <property type="entry name" value="HAD-SF-IE"/>
    <property type="match status" value="1"/>
</dbReference>
<dbReference type="FunFam" id="3.40.50.1000:FF:000032">
    <property type="entry name" value="Cytosolic 5-nucleotidase 3-like"/>
    <property type="match status" value="1"/>
</dbReference>
<dbReference type="SFLD" id="SFLDS00003">
    <property type="entry name" value="Haloacid_Dehalogenase"/>
    <property type="match status" value="1"/>
</dbReference>
<dbReference type="Gene3D" id="3.40.50.1000">
    <property type="entry name" value="HAD superfamily/HAD-like"/>
    <property type="match status" value="1"/>
</dbReference>
<dbReference type="InterPro" id="IPR023214">
    <property type="entry name" value="HAD_sf"/>
</dbReference>
<dbReference type="EC" id="3.1.3.5" evidence="3 9"/>
<dbReference type="Pfam" id="PF05822">
    <property type="entry name" value="UMPH-1"/>
    <property type="match status" value="1"/>
</dbReference>
<keyword evidence="9" id="KW-0963">Cytoplasm</keyword>
<comment type="subcellular location">
    <subcellularLocation>
        <location evidence="9">Cytoplasm</location>
    </subcellularLocation>
</comment>
<evidence type="ECO:0000256" key="7">
    <source>
        <dbReference type="ARBA" id="ARBA00022842"/>
    </source>
</evidence>
<dbReference type="RefSeq" id="XP_032806957.1">
    <property type="nucleotide sequence ID" value="XM_032951066.1"/>
</dbReference>
<comment type="similarity">
    <text evidence="2 9">Belongs to the pyrimidine 5'-nucleotidase family.</text>
</comment>
<keyword evidence="6 9" id="KW-0378">Hydrolase</keyword>
<evidence type="ECO:0000313" key="11">
    <source>
        <dbReference type="RefSeq" id="XP_032806957.1"/>
    </source>
</evidence>
<dbReference type="GO" id="GO:0000287">
    <property type="term" value="F:magnesium ion binding"/>
    <property type="evidence" value="ECO:0007669"/>
    <property type="project" value="InterPro"/>
</dbReference>
<dbReference type="Gene3D" id="1.10.150.340">
    <property type="entry name" value="Pyrimidine 5'-nucleotidase (UMPH-1), N-terminal domain"/>
    <property type="match status" value="1"/>
</dbReference>
<dbReference type="GO" id="GO:0000166">
    <property type="term" value="F:nucleotide binding"/>
    <property type="evidence" value="ECO:0007669"/>
    <property type="project" value="UniProtKB-KW"/>
</dbReference>
<dbReference type="PANTHER" id="PTHR13045:SF0">
    <property type="entry name" value="7-METHYLGUANOSINE PHOSPHATE-SPECIFIC 5'-NUCLEOTIDASE"/>
    <property type="match status" value="1"/>
</dbReference>
<dbReference type="SUPFAM" id="SSF56784">
    <property type="entry name" value="HAD-like"/>
    <property type="match status" value="1"/>
</dbReference>
<dbReference type="CDD" id="cd07504">
    <property type="entry name" value="HAD_5NT"/>
    <property type="match status" value="1"/>
</dbReference>
<protein>
    <recommendedName>
        <fullName evidence="3 9">5'-nucleotidase</fullName>
        <ecNumber evidence="3 9">3.1.3.5</ecNumber>
    </recommendedName>
</protein>
<dbReference type="Proteomes" id="UP001318040">
    <property type="component" value="Chromosome 10"/>
</dbReference>
<evidence type="ECO:0000256" key="8">
    <source>
        <dbReference type="ARBA" id="ARBA00023080"/>
    </source>
</evidence>
<keyword evidence="4" id="KW-0479">Metal-binding</keyword>
<name>A0AAJ7SYR4_PETMA</name>
<accession>A0AAJ7SYR4</accession>
<evidence type="ECO:0000256" key="6">
    <source>
        <dbReference type="ARBA" id="ARBA00022801"/>
    </source>
</evidence>
<dbReference type="PANTHER" id="PTHR13045">
    <property type="entry name" value="5'-NUCLEOTIDASE"/>
    <property type="match status" value="1"/>
</dbReference>
<evidence type="ECO:0000256" key="5">
    <source>
        <dbReference type="ARBA" id="ARBA00022741"/>
    </source>
</evidence>
<evidence type="ECO:0000256" key="3">
    <source>
        <dbReference type="ARBA" id="ARBA00012643"/>
    </source>
</evidence>
<organism evidence="10 11">
    <name type="scientific">Petromyzon marinus</name>
    <name type="common">Sea lamprey</name>
    <dbReference type="NCBI Taxonomy" id="7757"/>
    <lineage>
        <taxon>Eukaryota</taxon>
        <taxon>Metazoa</taxon>
        <taxon>Chordata</taxon>
        <taxon>Craniata</taxon>
        <taxon>Vertebrata</taxon>
        <taxon>Cyclostomata</taxon>
        <taxon>Hyperoartia</taxon>
        <taxon>Petromyzontiformes</taxon>
        <taxon>Petromyzontidae</taxon>
        <taxon>Petromyzon</taxon>
    </lineage>
</organism>
<dbReference type="GO" id="GO:0009117">
    <property type="term" value="P:nucleotide metabolic process"/>
    <property type="evidence" value="ECO:0007669"/>
    <property type="project" value="UniProtKB-KW"/>
</dbReference>
<evidence type="ECO:0000256" key="1">
    <source>
        <dbReference type="ARBA" id="ARBA00000815"/>
    </source>
</evidence>
<dbReference type="SFLD" id="SFLDG01128">
    <property type="entry name" value="C1.4:_5'-Nucleotidase_Like"/>
    <property type="match status" value="1"/>
</dbReference>
<evidence type="ECO:0000256" key="2">
    <source>
        <dbReference type="ARBA" id="ARBA00008389"/>
    </source>
</evidence>
<comment type="catalytic activity">
    <reaction evidence="1 9">
        <text>a ribonucleoside 5'-phosphate + H2O = a ribonucleoside + phosphate</text>
        <dbReference type="Rhea" id="RHEA:12484"/>
        <dbReference type="ChEBI" id="CHEBI:15377"/>
        <dbReference type="ChEBI" id="CHEBI:18254"/>
        <dbReference type="ChEBI" id="CHEBI:43474"/>
        <dbReference type="ChEBI" id="CHEBI:58043"/>
        <dbReference type="EC" id="3.1.3.5"/>
    </reaction>
</comment>
<proteinExistence type="inferred from homology"/>
<gene>
    <name evidence="11" type="primary">LOC116940832</name>
</gene>
<keyword evidence="10" id="KW-1185">Reference proteome</keyword>
<keyword evidence="7" id="KW-0460">Magnesium</keyword>
<dbReference type="InterPro" id="IPR006434">
    <property type="entry name" value="Pyrimidine_nucleotidase_eu"/>
</dbReference>
<evidence type="ECO:0000256" key="9">
    <source>
        <dbReference type="RuleBase" id="RU361276"/>
    </source>
</evidence>
<dbReference type="GO" id="GO:0005737">
    <property type="term" value="C:cytoplasm"/>
    <property type="evidence" value="ECO:0007669"/>
    <property type="project" value="UniProtKB-SubCell"/>
</dbReference>
<evidence type="ECO:0000313" key="10">
    <source>
        <dbReference type="Proteomes" id="UP001318040"/>
    </source>
</evidence>
<keyword evidence="5 9" id="KW-0547">Nucleotide-binding</keyword>
<dbReference type="AlphaFoldDB" id="A0AAJ7SYR4"/>
<dbReference type="FunFam" id="1.10.150.340:FF:000001">
    <property type="entry name" value="Cytosolic 5-nucleotidase 3-like"/>
    <property type="match status" value="1"/>
</dbReference>